<dbReference type="Pfam" id="PF01841">
    <property type="entry name" value="Transglut_core"/>
    <property type="match status" value="1"/>
</dbReference>
<sequence length="213" mass="23737">MEDTDLLQEYVLNDAGKVWVGPARSSRGRAWLFAQFDEAALPACMFALDRAGVPFHHRGDPVKVSRAISRIVNSNDDQGILIGRWDGQYEDGTAPTEWTNSVDILRQFLETQQEVPYGQCWVFAGVVVTICRALGIPCRAVTNIVSAHDANSSLSVDKYYTENMDDLDFDPNNPEGVDSIWNYHVWNDVWMARPDLPAGESLCAISINVKTKG</sequence>
<dbReference type="PANTHER" id="PTHR11590">
    <property type="entry name" value="PROTEIN-GLUTAMINE GAMMA-GLUTAMYLTRANSFERASE"/>
    <property type="match status" value="1"/>
</dbReference>
<evidence type="ECO:0000313" key="2">
    <source>
        <dbReference type="EMBL" id="KAG7301255.1"/>
    </source>
</evidence>
<dbReference type="InterPro" id="IPR050779">
    <property type="entry name" value="Transglutaminase"/>
</dbReference>
<dbReference type="InterPro" id="IPR038765">
    <property type="entry name" value="Papain-like_cys_pep_sf"/>
</dbReference>
<dbReference type="InterPro" id="IPR002931">
    <property type="entry name" value="Transglutaminase-like"/>
</dbReference>
<comment type="caution">
    <text evidence="2">The sequence shown here is derived from an EMBL/GenBank/DDBJ whole genome shotgun (WGS) entry which is preliminary data.</text>
</comment>
<evidence type="ECO:0000259" key="1">
    <source>
        <dbReference type="SMART" id="SM00460"/>
    </source>
</evidence>
<dbReference type="SMART" id="SM00460">
    <property type="entry name" value="TGc"/>
    <property type="match status" value="1"/>
</dbReference>
<evidence type="ECO:0000313" key="3">
    <source>
        <dbReference type="Proteomes" id="UP000823941"/>
    </source>
</evidence>
<dbReference type="SUPFAM" id="SSF54001">
    <property type="entry name" value="Cysteine proteinases"/>
    <property type="match status" value="1"/>
</dbReference>
<dbReference type="PROSITE" id="PS00547">
    <property type="entry name" value="TRANSGLUTAMINASES"/>
    <property type="match status" value="1"/>
</dbReference>
<dbReference type="InterPro" id="IPR013808">
    <property type="entry name" value="Transglutaminase_AS"/>
</dbReference>
<gene>
    <name evidence="2" type="ORF">JYU34_014159</name>
</gene>
<reference evidence="2 3" key="1">
    <citation type="submission" date="2021-06" db="EMBL/GenBank/DDBJ databases">
        <title>A haploid diamondback moth (Plutella xylostella L.) genome assembly resolves 31 chromosomes and identifies a diamide resistance mutation.</title>
        <authorList>
            <person name="Ward C.M."/>
            <person name="Perry K.D."/>
            <person name="Baker G."/>
            <person name="Powis K."/>
            <person name="Heckel D.G."/>
            <person name="Baxter S.W."/>
        </authorList>
    </citation>
    <scope>NUCLEOTIDE SEQUENCE [LARGE SCALE GENOMIC DNA]</scope>
    <source>
        <strain evidence="2 3">LV</strain>
        <tissue evidence="2">Single pupa</tissue>
    </source>
</reference>
<proteinExistence type="predicted"/>
<protein>
    <recommendedName>
        <fullName evidence="1">Transglutaminase-like domain-containing protein</fullName>
    </recommendedName>
</protein>
<dbReference type="Gene3D" id="3.90.260.10">
    <property type="entry name" value="Transglutaminase-like"/>
    <property type="match status" value="1"/>
</dbReference>
<feature type="domain" description="Transglutaminase-like" evidence="1">
    <location>
        <begin position="112"/>
        <end position="206"/>
    </location>
</feature>
<dbReference type="EMBL" id="JAHIBW010000019">
    <property type="protein sequence ID" value="KAG7301255.1"/>
    <property type="molecule type" value="Genomic_DNA"/>
</dbReference>
<accession>A0ABQ7Q7N8</accession>
<dbReference type="Proteomes" id="UP000823941">
    <property type="component" value="Chromosome 19"/>
</dbReference>
<dbReference type="PANTHER" id="PTHR11590:SF40">
    <property type="entry name" value="HEMOCYTE PROTEIN-GLUTAMINE GAMMA-GLUTAMYLTRANSFERASE-LIKE PROTEIN"/>
    <property type="match status" value="1"/>
</dbReference>
<organism evidence="2 3">
    <name type="scientific">Plutella xylostella</name>
    <name type="common">Diamondback moth</name>
    <name type="synonym">Plutella maculipennis</name>
    <dbReference type="NCBI Taxonomy" id="51655"/>
    <lineage>
        <taxon>Eukaryota</taxon>
        <taxon>Metazoa</taxon>
        <taxon>Ecdysozoa</taxon>
        <taxon>Arthropoda</taxon>
        <taxon>Hexapoda</taxon>
        <taxon>Insecta</taxon>
        <taxon>Pterygota</taxon>
        <taxon>Neoptera</taxon>
        <taxon>Endopterygota</taxon>
        <taxon>Lepidoptera</taxon>
        <taxon>Glossata</taxon>
        <taxon>Ditrysia</taxon>
        <taxon>Yponomeutoidea</taxon>
        <taxon>Plutellidae</taxon>
        <taxon>Plutella</taxon>
    </lineage>
</organism>
<keyword evidence="3" id="KW-1185">Reference proteome</keyword>
<name>A0ABQ7Q7N8_PLUXY</name>
<dbReference type="InterPro" id="IPR036985">
    <property type="entry name" value="Transglutaminase-like_sf"/>
</dbReference>